<evidence type="ECO:0000313" key="1">
    <source>
        <dbReference type="Proteomes" id="UP000887579"/>
    </source>
</evidence>
<proteinExistence type="predicted"/>
<dbReference type="WBParaSite" id="ES5_v2.g26283.t1">
    <property type="protein sequence ID" value="ES5_v2.g26283.t1"/>
    <property type="gene ID" value="ES5_v2.g26283"/>
</dbReference>
<accession>A0AC34GAA1</accession>
<dbReference type="Proteomes" id="UP000887579">
    <property type="component" value="Unplaced"/>
</dbReference>
<evidence type="ECO:0000313" key="2">
    <source>
        <dbReference type="WBParaSite" id="ES5_v2.g26283.t1"/>
    </source>
</evidence>
<sequence>FLREKLKRAEENHDDVVSEIAGTPTQPLTIANINFVSAPVTPSNQINAAIEESQQQIHAPLTPIAASTPNIQDITKKSIFGIDFQKNPMIFLSLGIYAATIFLSAIGVIALSMVVFCKLNRTENYGKESMSGKSKEEQIVLTKILMLIAYIPIILVGILGTNFLVCFILQKSMPFQELLVGFIVPWIAITFPLFTIILIPALRVTSFQIFTCQIWKENANTGDSDLNGNTINNSRIAVREDDGRVNIFADF</sequence>
<name>A0AC34GAA1_9BILA</name>
<protein>
    <submittedName>
        <fullName evidence="2">Uncharacterized protein</fullName>
    </submittedName>
</protein>
<reference evidence="2" key="1">
    <citation type="submission" date="2022-11" db="UniProtKB">
        <authorList>
            <consortium name="WormBaseParasite"/>
        </authorList>
    </citation>
    <scope>IDENTIFICATION</scope>
</reference>
<organism evidence="1 2">
    <name type="scientific">Panagrolaimus sp. ES5</name>
    <dbReference type="NCBI Taxonomy" id="591445"/>
    <lineage>
        <taxon>Eukaryota</taxon>
        <taxon>Metazoa</taxon>
        <taxon>Ecdysozoa</taxon>
        <taxon>Nematoda</taxon>
        <taxon>Chromadorea</taxon>
        <taxon>Rhabditida</taxon>
        <taxon>Tylenchina</taxon>
        <taxon>Panagrolaimomorpha</taxon>
        <taxon>Panagrolaimoidea</taxon>
        <taxon>Panagrolaimidae</taxon>
        <taxon>Panagrolaimus</taxon>
    </lineage>
</organism>